<evidence type="ECO:0000256" key="7">
    <source>
        <dbReference type="ARBA" id="ARBA00022741"/>
    </source>
</evidence>
<evidence type="ECO:0000256" key="9">
    <source>
        <dbReference type="ARBA" id="ARBA00022842"/>
    </source>
</evidence>
<dbReference type="HOGENOM" id="CLU_087829_3_0_7"/>
<dbReference type="GO" id="GO:0005524">
    <property type="term" value="F:ATP binding"/>
    <property type="evidence" value="ECO:0007669"/>
    <property type="project" value="UniProtKB-KW"/>
</dbReference>
<evidence type="ECO:0000256" key="2">
    <source>
        <dbReference type="ARBA" id="ARBA00007599"/>
    </source>
</evidence>
<dbReference type="PANTHER" id="PTHR33540:SF2">
    <property type="entry name" value="TRNA THREONYLCARBAMOYLADENOSINE BIOSYNTHESIS PROTEIN TSAE"/>
    <property type="match status" value="1"/>
</dbReference>
<keyword evidence="4" id="KW-0963">Cytoplasm</keyword>
<dbReference type="RefSeq" id="WP_015905401.1">
    <property type="nucleotide sequence ID" value="NC_012108.1"/>
</dbReference>
<evidence type="ECO:0000313" key="11">
    <source>
        <dbReference type="EMBL" id="ACN16651.1"/>
    </source>
</evidence>
<protein>
    <recommendedName>
        <fullName evidence="3">tRNA threonylcarbamoyladenosine biosynthesis protein TsaE</fullName>
    </recommendedName>
    <alternativeName>
        <fullName evidence="10">t(6)A37 threonylcarbamoyladenosine biosynthesis protein TsaE</fullName>
    </alternativeName>
</protein>
<proteinExistence type="inferred from homology"/>
<dbReference type="AlphaFoldDB" id="C0Q9T3"/>
<keyword evidence="9" id="KW-0460">Magnesium</keyword>
<dbReference type="InterPro" id="IPR003442">
    <property type="entry name" value="T6A_TsaE"/>
</dbReference>
<evidence type="ECO:0000256" key="4">
    <source>
        <dbReference type="ARBA" id="ARBA00022490"/>
    </source>
</evidence>
<keyword evidence="12" id="KW-1185">Reference proteome</keyword>
<sequence>MELTIISRSGRQTLGLGEKLGRLLDRGITISLTGGLGAGKTTFVKGLAKGLEVPASFYVTSPTYTIMNEYPGRLDLCHMDLYRLGSSDELDYIGFYEMITLDRVTVIEWPQIIEQGTINFDLAITISTDKAFNREISFFASGLDASKMLSKLFI</sequence>
<gene>
    <name evidence="11" type="ordered locus">HRM2_35860</name>
</gene>
<dbReference type="STRING" id="177437.HRM2_35860"/>
<evidence type="ECO:0000313" key="12">
    <source>
        <dbReference type="Proteomes" id="UP000000442"/>
    </source>
</evidence>
<dbReference type="eggNOG" id="COG0802">
    <property type="taxonomic scope" value="Bacteria"/>
</dbReference>
<dbReference type="KEGG" id="dat:HRM2_35860"/>
<organism evidence="11 12">
    <name type="scientific">Desulforapulum autotrophicum (strain ATCC 43914 / DSM 3382 / VKM B-1955 / HRM2)</name>
    <name type="common">Desulfobacterium autotrophicum</name>
    <dbReference type="NCBI Taxonomy" id="177437"/>
    <lineage>
        <taxon>Bacteria</taxon>
        <taxon>Pseudomonadati</taxon>
        <taxon>Thermodesulfobacteriota</taxon>
        <taxon>Desulfobacteria</taxon>
        <taxon>Desulfobacterales</taxon>
        <taxon>Desulfobacteraceae</taxon>
        <taxon>Desulforapulum</taxon>
    </lineage>
</organism>
<dbReference type="PANTHER" id="PTHR33540">
    <property type="entry name" value="TRNA THREONYLCARBAMOYLADENOSINE BIOSYNTHESIS PROTEIN TSAE"/>
    <property type="match status" value="1"/>
</dbReference>
<dbReference type="SUPFAM" id="SSF52540">
    <property type="entry name" value="P-loop containing nucleoside triphosphate hydrolases"/>
    <property type="match status" value="1"/>
</dbReference>
<dbReference type="Gene3D" id="3.40.50.300">
    <property type="entry name" value="P-loop containing nucleotide triphosphate hydrolases"/>
    <property type="match status" value="1"/>
</dbReference>
<evidence type="ECO:0000256" key="8">
    <source>
        <dbReference type="ARBA" id="ARBA00022840"/>
    </source>
</evidence>
<accession>C0Q9T3</accession>
<evidence type="ECO:0000256" key="6">
    <source>
        <dbReference type="ARBA" id="ARBA00022723"/>
    </source>
</evidence>
<dbReference type="NCBIfam" id="TIGR00150">
    <property type="entry name" value="T6A_YjeE"/>
    <property type="match status" value="1"/>
</dbReference>
<evidence type="ECO:0000256" key="10">
    <source>
        <dbReference type="ARBA" id="ARBA00032441"/>
    </source>
</evidence>
<name>C0Q9T3_DESAH</name>
<dbReference type="OrthoDB" id="9799110at2"/>
<dbReference type="GO" id="GO:0002949">
    <property type="term" value="P:tRNA threonylcarbamoyladenosine modification"/>
    <property type="evidence" value="ECO:0007669"/>
    <property type="project" value="InterPro"/>
</dbReference>
<keyword evidence="6" id="KW-0479">Metal-binding</keyword>
<dbReference type="GO" id="GO:0005737">
    <property type="term" value="C:cytoplasm"/>
    <property type="evidence" value="ECO:0007669"/>
    <property type="project" value="UniProtKB-SubCell"/>
</dbReference>
<dbReference type="GO" id="GO:0046872">
    <property type="term" value="F:metal ion binding"/>
    <property type="evidence" value="ECO:0007669"/>
    <property type="project" value="UniProtKB-KW"/>
</dbReference>
<dbReference type="EMBL" id="CP001087">
    <property type="protein sequence ID" value="ACN16651.1"/>
    <property type="molecule type" value="Genomic_DNA"/>
</dbReference>
<dbReference type="Pfam" id="PF02367">
    <property type="entry name" value="TsaE"/>
    <property type="match status" value="1"/>
</dbReference>
<keyword evidence="5" id="KW-0819">tRNA processing</keyword>
<dbReference type="InterPro" id="IPR027417">
    <property type="entry name" value="P-loop_NTPase"/>
</dbReference>
<comment type="subcellular location">
    <subcellularLocation>
        <location evidence="1">Cytoplasm</location>
    </subcellularLocation>
</comment>
<dbReference type="Proteomes" id="UP000000442">
    <property type="component" value="Chromosome"/>
</dbReference>
<evidence type="ECO:0000256" key="5">
    <source>
        <dbReference type="ARBA" id="ARBA00022694"/>
    </source>
</evidence>
<reference evidence="11 12" key="1">
    <citation type="journal article" date="2009" name="Environ. Microbiol.">
        <title>Genome sequence of Desulfobacterium autotrophicum HRM2, a marine sulfate reducer oxidizing organic carbon completely to carbon dioxide.</title>
        <authorList>
            <person name="Strittmatter A.W."/>
            <person name="Liesegang H."/>
            <person name="Rabus R."/>
            <person name="Decker I."/>
            <person name="Amann J."/>
            <person name="Andres S."/>
            <person name="Henne A."/>
            <person name="Fricke W.F."/>
            <person name="Martinez-Arias R."/>
            <person name="Bartels D."/>
            <person name="Goesmann A."/>
            <person name="Krause L."/>
            <person name="Puehler A."/>
            <person name="Klenk H.P."/>
            <person name="Richter M."/>
            <person name="Schuler M."/>
            <person name="Gloeckner F.O."/>
            <person name="Meyerdierks A."/>
            <person name="Gottschalk G."/>
            <person name="Amann R."/>
        </authorList>
    </citation>
    <scope>NUCLEOTIDE SEQUENCE [LARGE SCALE GENOMIC DNA]</scope>
    <source>
        <strain evidence="12">ATCC 43914 / DSM 3382 / HRM2</strain>
    </source>
</reference>
<evidence type="ECO:0000256" key="3">
    <source>
        <dbReference type="ARBA" id="ARBA00019010"/>
    </source>
</evidence>
<comment type="similarity">
    <text evidence="2">Belongs to the TsaE family.</text>
</comment>
<keyword evidence="8" id="KW-0067">ATP-binding</keyword>
<evidence type="ECO:0000256" key="1">
    <source>
        <dbReference type="ARBA" id="ARBA00004496"/>
    </source>
</evidence>
<keyword evidence="7" id="KW-0547">Nucleotide-binding</keyword>